<feature type="region of interest" description="Disordered" evidence="2">
    <location>
        <begin position="1213"/>
        <end position="1253"/>
    </location>
</feature>
<protein>
    <recommendedName>
        <fullName evidence="5">DH domain-containing protein</fullName>
    </recommendedName>
</protein>
<feature type="region of interest" description="Disordered" evidence="2">
    <location>
        <begin position="1305"/>
        <end position="1324"/>
    </location>
</feature>
<comment type="caution">
    <text evidence="3">The sequence shown here is derived from an EMBL/GenBank/DDBJ whole genome shotgun (WGS) entry which is preliminary data.</text>
</comment>
<dbReference type="Proteomes" id="UP001648503">
    <property type="component" value="Unassembled WGS sequence"/>
</dbReference>
<sequence length="1391" mass="154732">MLHNPEASSYLAAPIDFQADISAEDITHEDDPGTFDEFCTPLESSTYTDTQPLAHKSDNAEDSNMGHHTHSPERAFSITSVSGSVASTNTSFTRRTGGSQFSAGPLNVASYSNILAHGRFTNQSPQQKSIRNNLFRLRRSIPNVKDIKAPTSVQDRRLRPPFRFVPDFYFKENFLVANRRSDISATSPERLNILKEFMDDEKEYMESLQRIIKKIEKAIYSQPDADTHILKQLMTSFASFSAISGDARQEIERSFGSYMHYYHEYINGIDILTKKYPRIALYLDGIALDMRIPLKRLIEYRFHLRRLQRIEPIGTCGYATASGSIITFSKIVEQAYSLFNINDQFDVIAQWEDLLGVSGCKSIGPESADPNLANKRYAIYTSLTMPLEVPSVALPISPNLHKSIDFTEMNLSLKEAILTVDKHSQAELNTKAIGNKLQLHLFTDTIVLTKPVEVNGVRMLLFPPMPLSHVEVVYRTDVKGLQKIFELKISPFKMLVLSGESEVVQEFLDYFKALKCDMESSSVINDELTLSTNSTLAMYYSLVGSSKYSIGSDNTSPSVSIIRSAQKARLSLLPESAQSSAQSVLQDGEKSNDLVSGKGAELISKNNSALRIVNRTLLFNSDVQSTKFVKLGRTFTESNPVLSLYNTSMSIPKALAPIITFHEICRPHMLKPGSHDWEMLSKCHMRIYTSRAKSWITLNIEDTETVILTAAISPFWTCTKTGERSILVNLITNQGTPMQYMLSLKSSALAQTALTELHSKICHSLWILRANIQDQLLIKKPTQFPQLPFNQISRSVMPRIPTFETKMGLNHKQCWLFQGDQINICLGPVKSMIVTTSTDITQLCAHAAGANSSNTPNDKTLVTYSTRLILISSLRPDQRLLNVELEPENISIQVDDNMYVNLKIYSESLFFEYKLSTQCKETTVFLDMLDAELKKAEAHRADLNEKLDQLRAALEENAALKQTELDESQNAFQINEISDSQENTSNMDISNDTAAASNVETYSPEQASIVAIDANDQDRSVELCPSNDVLDATPSSRALLLSDDLAEPIPPRSSDCTLSSIPDGYTLPETENAPPVLPVINTGQSSEHDTCSPNTCDPTITCVDEIPCSSSEQPQSSTLVESDDLMDVVESFTNMSVVEAGTSIVKSQEPPYSSDHADIGTQHSTVLLEQKPSSTQDVSPLEEVFDPVSTPSNTSELRSRIWSITGLDLKCRMSGKDKNSSEASIRGGVQPLPLRGKRKVSHGSTRVDGTTKPFCGVQDIRERFEKKDLDPPPPLVKPSIMSNWRASTPSALSRVIPRVMPQRWSVGSNPSEETLSADSHSHSLHAQRLAEAENNIGNIKSQRGAFQRENLDLVRKLAALLGIRQRLQDTDDNLRRENSTLNRSVPTNDVA</sequence>
<proteinExistence type="predicted"/>
<feature type="coiled-coil region" evidence="1">
    <location>
        <begin position="926"/>
        <end position="971"/>
    </location>
</feature>
<dbReference type="SUPFAM" id="SSF48065">
    <property type="entry name" value="DBL homology domain (DH-domain)"/>
    <property type="match status" value="1"/>
</dbReference>
<feature type="region of interest" description="Disordered" evidence="2">
    <location>
        <begin position="44"/>
        <end position="71"/>
    </location>
</feature>
<dbReference type="InterPro" id="IPR035899">
    <property type="entry name" value="DBL_dom_sf"/>
</dbReference>
<reference evidence="3 4" key="1">
    <citation type="submission" date="2021-02" db="EMBL/GenBank/DDBJ databases">
        <title>Variation within the Batrachochytrium salamandrivorans European outbreak.</title>
        <authorList>
            <person name="Kelly M."/>
            <person name="Pasmans F."/>
            <person name="Shea T.P."/>
            <person name="Munoz J.F."/>
            <person name="Carranza S."/>
            <person name="Cuomo C.A."/>
            <person name="Martel A."/>
        </authorList>
    </citation>
    <scope>NUCLEOTIDE SEQUENCE [LARGE SCALE GENOMIC DNA]</scope>
    <source>
        <strain evidence="3 4">AMFP18/2</strain>
    </source>
</reference>
<evidence type="ECO:0000256" key="2">
    <source>
        <dbReference type="SAM" id="MobiDB-lite"/>
    </source>
</evidence>
<feature type="region of interest" description="Disordered" evidence="2">
    <location>
        <begin position="1172"/>
        <end position="1192"/>
    </location>
</feature>
<organism evidence="3 4">
    <name type="scientific">Batrachochytrium salamandrivorans</name>
    <dbReference type="NCBI Taxonomy" id="1357716"/>
    <lineage>
        <taxon>Eukaryota</taxon>
        <taxon>Fungi</taxon>
        <taxon>Fungi incertae sedis</taxon>
        <taxon>Chytridiomycota</taxon>
        <taxon>Chytridiomycota incertae sedis</taxon>
        <taxon>Chytridiomycetes</taxon>
        <taxon>Rhizophydiales</taxon>
        <taxon>Rhizophydiales incertae sedis</taxon>
        <taxon>Batrachochytrium</taxon>
    </lineage>
</organism>
<name>A0ABQ8FDH7_9FUNG</name>
<evidence type="ECO:0000313" key="4">
    <source>
        <dbReference type="Proteomes" id="UP001648503"/>
    </source>
</evidence>
<gene>
    <name evidence="3" type="ORF">BASA50_005101</name>
</gene>
<accession>A0ABQ8FDH7</accession>
<evidence type="ECO:0000256" key="1">
    <source>
        <dbReference type="SAM" id="Coils"/>
    </source>
</evidence>
<feature type="coiled-coil region" evidence="1">
    <location>
        <begin position="1329"/>
        <end position="1384"/>
    </location>
</feature>
<dbReference type="EMBL" id="JAFCIX010000227">
    <property type="protein sequence ID" value="KAH6596395.1"/>
    <property type="molecule type" value="Genomic_DNA"/>
</dbReference>
<evidence type="ECO:0000313" key="3">
    <source>
        <dbReference type="EMBL" id="KAH6596395.1"/>
    </source>
</evidence>
<keyword evidence="4" id="KW-1185">Reference proteome</keyword>
<feature type="compositionally biased region" description="Polar residues" evidence="2">
    <location>
        <begin position="1305"/>
        <end position="1314"/>
    </location>
</feature>
<keyword evidence="1" id="KW-0175">Coiled coil</keyword>
<evidence type="ECO:0008006" key="5">
    <source>
        <dbReference type="Google" id="ProtNLM"/>
    </source>
</evidence>